<evidence type="ECO:0000256" key="1">
    <source>
        <dbReference type="ARBA" id="ARBA00004196"/>
    </source>
</evidence>
<dbReference type="PANTHER" id="PTHR30036">
    <property type="entry name" value="D-XYLOSE-BINDING PERIPLASMIC PROTEIN"/>
    <property type="match status" value="1"/>
</dbReference>
<reference evidence="4" key="2">
    <citation type="submission" date="2020-09" db="EMBL/GenBank/DDBJ databases">
        <authorList>
            <person name="Sun Q."/>
            <person name="Zhou Y."/>
        </authorList>
    </citation>
    <scope>NUCLEOTIDE SEQUENCE</scope>
    <source>
        <strain evidence="4">CGMCC 4.7308</strain>
    </source>
</reference>
<keyword evidence="5" id="KW-1185">Reference proteome</keyword>
<organism evidence="4 5">
    <name type="scientific">Nakamurella endophytica</name>
    <dbReference type="NCBI Taxonomy" id="1748367"/>
    <lineage>
        <taxon>Bacteria</taxon>
        <taxon>Bacillati</taxon>
        <taxon>Actinomycetota</taxon>
        <taxon>Actinomycetes</taxon>
        <taxon>Nakamurellales</taxon>
        <taxon>Nakamurellaceae</taxon>
        <taxon>Nakamurella</taxon>
    </lineage>
</organism>
<dbReference type="InterPro" id="IPR025997">
    <property type="entry name" value="SBP_2_dom"/>
</dbReference>
<evidence type="ECO:0000313" key="5">
    <source>
        <dbReference type="Proteomes" id="UP000655208"/>
    </source>
</evidence>
<dbReference type="Proteomes" id="UP000655208">
    <property type="component" value="Unassembled WGS sequence"/>
</dbReference>
<dbReference type="SUPFAM" id="SSF53822">
    <property type="entry name" value="Periplasmic binding protein-like I"/>
    <property type="match status" value="1"/>
</dbReference>
<comment type="subcellular location">
    <subcellularLocation>
        <location evidence="1">Cell envelope</location>
    </subcellularLocation>
</comment>
<protein>
    <submittedName>
        <fullName evidence="4">Sugar ABC transporter substrate-binding protein</fullName>
    </submittedName>
</protein>
<dbReference type="InterPro" id="IPR050555">
    <property type="entry name" value="Bact_Solute-Bind_Prot2"/>
</dbReference>
<evidence type="ECO:0000313" key="4">
    <source>
        <dbReference type="EMBL" id="GGL96554.1"/>
    </source>
</evidence>
<proteinExistence type="predicted"/>
<feature type="domain" description="Periplasmic binding protein" evidence="3">
    <location>
        <begin position="20"/>
        <end position="272"/>
    </location>
</feature>
<accession>A0A917WES6</accession>
<evidence type="ECO:0000259" key="3">
    <source>
        <dbReference type="Pfam" id="PF13407"/>
    </source>
</evidence>
<dbReference type="PANTHER" id="PTHR30036:SF1">
    <property type="entry name" value="D-XYLOSE-BINDING PERIPLASMIC PROTEIN"/>
    <property type="match status" value="1"/>
</dbReference>
<dbReference type="Gene3D" id="3.40.50.2300">
    <property type="match status" value="2"/>
</dbReference>
<reference evidence="4" key="1">
    <citation type="journal article" date="2014" name="Int. J. Syst. Evol. Microbiol.">
        <title>Complete genome sequence of Corynebacterium casei LMG S-19264T (=DSM 44701T), isolated from a smear-ripened cheese.</title>
        <authorList>
            <consortium name="US DOE Joint Genome Institute (JGI-PGF)"/>
            <person name="Walter F."/>
            <person name="Albersmeier A."/>
            <person name="Kalinowski J."/>
            <person name="Ruckert C."/>
        </authorList>
    </citation>
    <scope>NUCLEOTIDE SEQUENCE</scope>
    <source>
        <strain evidence="4">CGMCC 4.7308</strain>
    </source>
</reference>
<dbReference type="AlphaFoldDB" id="A0A917WES6"/>
<gene>
    <name evidence="4" type="ORF">GCM10011594_15350</name>
</gene>
<dbReference type="Pfam" id="PF13407">
    <property type="entry name" value="Peripla_BP_4"/>
    <property type="match status" value="1"/>
</dbReference>
<comment type="caution">
    <text evidence="4">The sequence shown here is derived from an EMBL/GenBank/DDBJ whole genome shotgun (WGS) entry which is preliminary data.</text>
</comment>
<dbReference type="InterPro" id="IPR028082">
    <property type="entry name" value="Peripla_BP_I"/>
</dbReference>
<dbReference type="GO" id="GO:0030288">
    <property type="term" value="C:outer membrane-bounded periplasmic space"/>
    <property type="evidence" value="ECO:0007669"/>
    <property type="project" value="TreeGrafter"/>
</dbReference>
<keyword evidence="2" id="KW-0732">Signal</keyword>
<dbReference type="EMBL" id="BMNA01000003">
    <property type="protein sequence ID" value="GGL96554.1"/>
    <property type="molecule type" value="Genomic_DNA"/>
</dbReference>
<evidence type="ECO:0000256" key="2">
    <source>
        <dbReference type="ARBA" id="ARBA00022729"/>
    </source>
</evidence>
<dbReference type="RefSeq" id="WP_229674139.1">
    <property type="nucleotide sequence ID" value="NZ_BMNA01000003.1"/>
</dbReference>
<sequence length="332" mass="34131">MSSGSTSSGGGTVSGKVGVILPDTKSSARWQTKDQPTLEAAFKKAGVDAIVQNAQGDAGQMTTIADQMITQGVKVLAIVNLDNNSGAAIEKNAASKGVKTLDYDRLTLGGSADAYISYDNIKVGELQGQGLADCLGQGDKNIVYLNGSPDDSNATDFAKGAHNVLDKITSYKVVAEQAVPKWDNQQAATIFQQMITKTGGKIDGVLAANDGLGNAAISQLNGAKIPVTGQDATVQGLQNILAGTQCMTVFKDANKEAQALADAAIALLKGEKPATTGTIKDSKSGREVPAVLLTPESITIKNVQDVIKAGGQTAADVCKDQYAALCKANGVS</sequence>
<name>A0A917WES6_9ACTN</name>
<dbReference type="GO" id="GO:0030246">
    <property type="term" value="F:carbohydrate binding"/>
    <property type="evidence" value="ECO:0007669"/>
    <property type="project" value="TreeGrafter"/>
</dbReference>